<proteinExistence type="predicted"/>
<dbReference type="PANTHER" id="PTHR38730:SF1">
    <property type="entry name" value="SLL7028 PROTEIN"/>
    <property type="match status" value="1"/>
</dbReference>
<dbReference type="Pfam" id="PF09967">
    <property type="entry name" value="DUF2201"/>
    <property type="match status" value="1"/>
</dbReference>
<evidence type="ECO:0000259" key="2">
    <source>
        <dbReference type="Pfam" id="PF09967"/>
    </source>
</evidence>
<evidence type="ECO:0000313" key="4">
    <source>
        <dbReference type="Proteomes" id="UP000183687"/>
    </source>
</evidence>
<feature type="compositionally biased region" description="Basic and acidic residues" evidence="1">
    <location>
        <begin position="225"/>
        <end position="239"/>
    </location>
</feature>
<organism evidence="3 4">
    <name type="scientific">Atopobium minutum</name>
    <dbReference type="NCBI Taxonomy" id="1381"/>
    <lineage>
        <taxon>Bacteria</taxon>
        <taxon>Bacillati</taxon>
        <taxon>Actinomycetota</taxon>
        <taxon>Coriobacteriia</taxon>
        <taxon>Coriobacteriales</taxon>
        <taxon>Atopobiaceae</taxon>
        <taxon>Atopobium</taxon>
    </lineage>
</organism>
<reference evidence="3 4" key="1">
    <citation type="submission" date="2016-10" db="EMBL/GenBank/DDBJ databases">
        <authorList>
            <person name="Varghese N."/>
            <person name="Submissions S."/>
        </authorList>
    </citation>
    <scope>NUCLEOTIDE SEQUENCE [LARGE SCALE GENOMIC DNA]</scope>
    <source>
        <strain evidence="3 4">DSM 20586</strain>
    </source>
</reference>
<sequence length="544" mass="61756">MDSQESALAQRIMQLTQGMLVANNHFLAGSLGLLQLELREQKQSFSTNGSVLFVDTHRVITTYLEEQQPPLHDYVHVLAHCLFLHPFVGSHVHSAAWSLACDIIAEMIVADIVGARPGERGDKIEAVLEALYDDFAGKLTAERLYHSFSTGGYANMRSIWQPLFFVDDHEAWFASHAQSLPQQQSGSRSESSNQGPGGTKAGQQDFSALPQDSGTSDSKSQSSEAAKDGSDSYRDSGEELDRELDEPANLEQASQLDQAREQENAALSEPDHTQQQSATIKEKEAQLSLTPEQMKRAEESWSKAARSMRVDLETLSRERGSKLRGLMHQLTVSQHEEIDYREFLRQFATYQEDMRLSEDEFDYIFYTYGLSLYKDMPLIEPLEYSNKNRIRDFVIVLDTSSSVTGKIVQQFVDTTYDVLCSTESFFEKINVHIIQCDLQVRSDTKITSVQEMNQWRQKIDLHGFSGTDFRPAFRYIQELRQKGEFDDLAGVIYFTDGWGIYPETMPPFKAAFIFYDEDHRPDLVPAWAIQLTINSGQFESLSVY</sequence>
<name>A0AB38A5V0_9ACTN</name>
<dbReference type="InterPro" id="IPR018698">
    <property type="entry name" value="VWA-like_dom"/>
</dbReference>
<feature type="domain" description="VWA-like" evidence="2">
    <location>
        <begin position="394"/>
        <end position="530"/>
    </location>
</feature>
<feature type="compositionally biased region" description="Polar residues" evidence="1">
    <location>
        <begin position="177"/>
        <end position="194"/>
    </location>
</feature>
<evidence type="ECO:0000313" key="3">
    <source>
        <dbReference type="EMBL" id="SEB56175.1"/>
    </source>
</evidence>
<dbReference type="EMBL" id="FNSH01000001">
    <property type="protein sequence ID" value="SEB56175.1"/>
    <property type="molecule type" value="Genomic_DNA"/>
</dbReference>
<dbReference type="RefSeq" id="WP_002563292.1">
    <property type="nucleotide sequence ID" value="NZ_CALJSN010000006.1"/>
</dbReference>
<evidence type="ECO:0000256" key="1">
    <source>
        <dbReference type="SAM" id="MobiDB-lite"/>
    </source>
</evidence>
<dbReference type="Proteomes" id="UP000183687">
    <property type="component" value="Unassembled WGS sequence"/>
</dbReference>
<feature type="compositionally biased region" description="Low complexity" evidence="1">
    <location>
        <begin position="211"/>
        <end position="223"/>
    </location>
</feature>
<protein>
    <submittedName>
        <fullName evidence="3">VWA-like domain</fullName>
    </submittedName>
</protein>
<accession>A0AB38A5V0</accession>
<dbReference type="PANTHER" id="PTHR38730">
    <property type="entry name" value="SLL7028 PROTEIN"/>
    <property type="match status" value="1"/>
</dbReference>
<dbReference type="SUPFAM" id="SSF53300">
    <property type="entry name" value="vWA-like"/>
    <property type="match status" value="1"/>
</dbReference>
<dbReference type="InterPro" id="IPR036465">
    <property type="entry name" value="vWFA_dom_sf"/>
</dbReference>
<gene>
    <name evidence="3" type="ORF">SAMN04489746_0608</name>
</gene>
<dbReference type="AlphaFoldDB" id="A0AB38A5V0"/>
<comment type="caution">
    <text evidence="3">The sequence shown here is derived from an EMBL/GenBank/DDBJ whole genome shotgun (WGS) entry which is preliminary data.</text>
</comment>
<feature type="region of interest" description="Disordered" evidence="1">
    <location>
        <begin position="177"/>
        <end position="302"/>
    </location>
</feature>